<reference evidence="2" key="1">
    <citation type="journal article" date="2022" name="bioRxiv">
        <title>Sequencing and chromosome-scale assembly of the giantPleurodeles waltlgenome.</title>
        <authorList>
            <person name="Brown T."/>
            <person name="Elewa A."/>
            <person name="Iarovenko S."/>
            <person name="Subramanian E."/>
            <person name="Araus A.J."/>
            <person name="Petzold A."/>
            <person name="Susuki M."/>
            <person name="Suzuki K.-i.T."/>
            <person name="Hayashi T."/>
            <person name="Toyoda A."/>
            <person name="Oliveira C."/>
            <person name="Osipova E."/>
            <person name="Leigh N.D."/>
            <person name="Simon A."/>
            <person name="Yun M.H."/>
        </authorList>
    </citation>
    <scope>NUCLEOTIDE SEQUENCE</scope>
    <source>
        <strain evidence="2">20211129_DDA</strain>
        <tissue evidence="2">Liver</tissue>
    </source>
</reference>
<organism evidence="2 3">
    <name type="scientific">Pleurodeles waltl</name>
    <name type="common">Iberian ribbed newt</name>
    <dbReference type="NCBI Taxonomy" id="8319"/>
    <lineage>
        <taxon>Eukaryota</taxon>
        <taxon>Metazoa</taxon>
        <taxon>Chordata</taxon>
        <taxon>Craniata</taxon>
        <taxon>Vertebrata</taxon>
        <taxon>Euteleostomi</taxon>
        <taxon>Amphibia</taxon>
        <taxon>Batrachia</taxon>
        <taxon>Caudata</taxon>
        <taxon>Salamandroidea</taxon>
        <taxon>Salamandridae</taxon>
        <taxon>Pleurodelinae</taxon>
        <taxon>Pleurodeles</taxon>
    </lineage>
</organism>
<keyword evidence="3" id="KW-1185">Reference proteome</keyword>
<dbReference type="AlphaFoldDB" id="A0AAV7TK52"/>
<protein>
    <submittedName>
        <fullName evidence="2">Uncharacterized protein</fullName>
    </submittedName>
</protein>
<evidence type="ECO:0000256" key="1">
    <source>
        <dbReference type="SAM" id="MobiDB-lite"/>
    </source>
</evidence>
<name>A0AAV7TK52_PLEWA</name>
<comment type="caution">
    <text evidence="2">The sequence shown here is derived from an EMBL/GenBank/DDBJ whole genome shotgun (WGS) entry which is preliminary data.</text>
</comment>
<accession>A0AAV7TK52</accession>
<sequence length="72" mass="7629">MVIGNPKQGCLNFKKEKPQGPAQSIPMADGHEMCVAGAVQVGGADAIKAELRAGFRVMDGRFDALAQRLDTD</sequence>
<evidence type="ECO:0000313" key="2">
    <source>
        <dbReference type="EMBL" id="KAJ1176952.1"/>
    </source>
</evidence>
<gene>
    <name evidence="2" type="ORF">NDU88_002219</name>
</gene>
<proteinExistence type="predicted"/>
<feature type="region of interest" description="Disordered" evidence="1">
    <location>
        <begin position="1"/>
        <end position="24"/>
    </location>
</feature>
<evidence type="ECO:0000313" key="3">
    <source>
        <dbReference type="Proteomes" id="UP001066276"/>
    </source>
</evidence>
<dbReference type="Proteomes" id="UP001066276">
    <property type="component" value="Chromosome 3_2"/>
</dbReference>
<dbReference type="EMBL" id="JANPWB010000006">
    <property type="protein sequence ID" value="KAJ1176952.1"/>
    <property type="molecule type" value="Genomic_DNA"/>
</dbReference>